<gene>
    <name evidence="2" type="ORF">DSM01_2761</name>
    <name evidence="3" type="ORF">SAMN04487999_3009</name>
</gene>
<proteinExistence type="predicted"/>
<feature type="signal peptide" evidence="1">
    <location>
        <begin position="1"/>
        <end position="26"/>
    </location>
</feature>
<reference evidence="3" key="1">
    <citation type="submission" date="2016-11" db="EMBL/GenBank/DDBJ databases">
        <authorList>
            <person name="Jaros S."/>
            <person name="Januszkiewicz K."/>
            <person name="Wedrychowicz H."/>
        </authorList>
    </citation>
    <scope>NUCLEOTIDE SEQUENCE [LARGE SCALE GENOMIC DNA]</scope>
    <source>
        <strain evidence="3">DSM 19859</strain>
    </source>
</reference>
<reference evidence="2 5" key="3">
    <citation type="submission" date="2018-07" db="EMBL/GenBank/DDBJ databases">
        <title>Leeuwenhoekiella genomics.</title>
        <authorList>
            <person name="Tahon G."/>
            <person name="Willems A."/>
        </authorList>
    </citation>
    <scope>NUCLEOTIDE SEQUENCE [LARGE SCALE GENOMIC DNA]</scope>
    <source>
        <strain evidence="2 5">LMG 24856</strain>
    </source>
</reference>
<dbReference type="InterPro" id="IPR019861">
    <property type="entry name" value="PorP/SprF_Bacteroidetes"/>
</dbReference>
<reference evidence="4" key="2">
    <citation type="submission" date="2016-11" db="EMBL/GenBank/DDBJ databases">
        <authorList>
            <person name="Varghese N."/>
            <person name="Submissions S."/>
        </authorList>
    </citation>
    <scope>NUCLEOTIDE SEQUENCE [LARGE SCALE GENOMIC DNA]</scope>
    <source>
        <strain evidence="4">DSM 19859</strain>
    </source>
</reference>
<dbReference type="Proteomes" id="UP000290037">
    <property type="component" value="Unassembled WGS sequence"/>
</dbReference>
<keyword evidence="5" id="KW-1185">Reference proteome</keyword>
<evidence type="ECO:0000313" key="5">
    <source>
        <dbReference type="Proteomes" id="UP000290037"/>
    </source>
</evidence>
<dbReference type="Proteomes" id="UP000184240">
    <property type="component" value="Unassembled WGS sequence"/>
</dbReference>
<evidence type="ECO:0000313" key="3">
    <source>
        <dbReference type="EMBL" id="SHI23352.1"/>
    </source>
</evidence>
<name>A0A1M5ZGP2_9FLAO</name>
<organism evidence="3 4">
    <name type="scientific">Leeuwenhoekiella palythoae</name>
    <dbReference type="NCBI Taxonomy" id="573501"/>
    <lineage>
        <taxon>Bacteria</taxon>
        <taxon>Pseudomonadati</taxon>
        <taxon>Bacteroidota</taxon>
        <taxon>Flavobacteriia</taxon>
        <taxon>Flavobacteriales</taxon>
        <taxon>Flavobacteriaceae</taxon>
        <taxon>Leeuwenhoekiella</taxon>
    </lineage>
</organism>
<dbReference type="AlphaFoldDB" id="A0A1M5ZGP2"/>
<accession>A0A1M5ZGP2</accession>
<keyword evidence="1" id="KW-0732">Signal</keyword>
<feature type="chain" id="PRO_5009915462" evidence="1">
    <location>
        <begin position="27"/>
        <end position="307"/>
    </location>
</feature>
<protein>
    <submittedName>
        <fullName evidence="2">Type IX secretion system PorP/SprF family membrane protein</fullName>
    </submittedName>
    <submittedName>
        <fullName evidence="3">Type IX secretion system membrane protein, PorP/SprF family</fullName>
    </submittedName>
</protein>
<dbReference type="EMBL" id="QOVN01000006">
    <property type="protein sequence ID" value="RXG27646.1"/>
    <property type="molecule type" value="Genomic_DNA"/>
</dbReference>
<evidence type="ECO:0000313" key="2">
    <source>
        <dbReference type="EMBL" id="RXG27646.1"/>
    </source>
</evidence>
<dbReference type="STRING" id="573501.SAMN04487999_3009"/>
<dbReference type="EMBL" id="FQXT01000006">
    <property type="protein sequence ID" value="SHI23352.1"/>
    <property type="molecule type" value="Genomic_DNA"/>
</dbReference>
<dbReference type="NCBIfam" id="TIGR03519">
    <property type="entry name" value="T9SS_PorP_fam"/>
    <property type="match status" value="1"/>
</dbReference>
<evidence type="ECO:0000256" key="1">
    <source>
        <dbReference type="SAM" id="SignalP"/>
    </source>
</evidence>
<dbReference type="RefSeq" id="WP_072984424.1">
    <property type="nucleotide sequence ID" value="NZ_CP084318.1"/>
</dbReference>
<dbReference type="OrthoDB" id="1114455at2"/>
<sequence length="307" mass="34141">MTKIVTTLIKLMIVACSAAGIYGQQAPNYTQYMYNTMTVNPAYAGSSDALNITANYKAQFTGIDGAPETINLGLETPVTYNVGLGLNITRDALGPSEDLNIDGNFSYAIQLAERTYLSFGLKAGFRVLNVDFRKGVFDNPNDPSFMNNINNQFLGVLGAGTYLYSDQWYLGLSTPNFFSQEYYDEEDDFVNTEQLHVYLIGGYIFDISQNTKFKPAALFDYVEGAPIRANLSANFLFLERFTIGAGYSMDAAVSALAGFQVTNNIFIGYAYDYNTSDFNQYNEGSHEILIKFSLARRRGATFSPRFF</sequence>
<evidence type="ECO:0000313" key="4">
    <source>
        <dbReference type="Proteomes" id="UP000184240"/>
    </source>
</evidence>
<dbReference type="Pfam" id="PF11751">
    <property type="entry name" value="PorP_SprF"/>
    <property type="match status" value="1"/>
</dbReference>